<dbReference type="Proteomes" id="UP000499080">
    <property type="component" value="Unassembled WGS sequence"/>
</dbReference>
<keyword evidence="3" id="KW-1185">Reference proteome</keyword>
<reference evidence="2 3" key="1">
    <citation type="journal article" date="2019" name="Sci. Rep.">
        <title>Orb-weaving spider Araneus ventricosus genome elucidates the spidroin gene catalogue.</title>
        <authorList>
            <person name="Kono N."/>
            <person name="Nakamura H."/>
            <person name="Ohtoshi R."/>
            <person name="Moran D.A.P."/>
            <person name="Shinohara A."/>
            <person name="Yoshida Y."/>
            <person name="Fujiwara M."/>
            <person name="Mori M."/>
            <person name="Tomita M."/>
            <person name="Arakawa K."/>
        </authorList>
    </citation>
    <scope>NUCLEOTIDE SEQUENCE [LARGE SCALE GENOMIC DNA]</scope>
</reference>
<comment type="caution">
    <text evidence="2">The sequence shown here is derived from an EMBL/GenBank/DDBJ whole genome shotgun (WGS) entry which is preliminary data.</text>
</comment>
<protein>
    <submittedName>
        <fullName evidence="2">Uncharacterized protein</fullName>
    </submittedName>
</protein>
<gene>
    <name evidence="2" type="ORF">AVEN_3473_1</name>
</gene>
<organism evidence="2 3">
    <name type="scientific">Araneus ventricosus</name>
    <name type="common">Orbweaver spider</name>
    <name type="synonym">Epeira ventricosa</name>
    <dbReference type="NCBI Taxonomy" id="182803"/>
    <lineage>
        <taxon>Eukaryota</taxon>
        <taxon>Metazoa</taxon>
        <taxon>Ecdysozoa</taxon>
        <taxon>Arthropoda</taxon>
        <taxon>Chelicerata</taxon>
        <taxon>Arachnida</taxon>
        <taxon>Araneae</taxon>
        <taxon>Araneomorphae</taxon>
        <taxon>Entelegynae</taxon>
        <taxon>Araneoidea</taxon>
        <taxon>Araneidae</taxon>
        <taxon>Araneus</taxon>
    </lineage>
</organism>
<proteinExistence type="predicted"/>
<feature type="region of interest" description="Disordered" evidence="1">
    <location>
        <begin position="95"/>
        <end position="121"/>
    </location>
</feature>
<dbReference type="EMBL" id="BGPR01057109">
    <property type="protein sequence ID" value="GBO33518.1"/>
    <property type="molecule type" value="Genomic_DNA"/>
</dbReference>
<sequence>MLTVRVHRQTENIAIPKCCYENRPVSENRPTSRIIENDALFQEYSRKHEAQVTRETVRIQITITRRQKATINNRNSTNNSTQCLTADQFVLRAKRSSTRTRLQRDSKDIQPHHHFSNSGYL</sequence>
<evidence type="ECO:0000313" key="2">
    <source>
        <dbReference type="EMBL" id="GBO33518.1"/>
    </source>
</evidence>
<evidence type="ECO:0000256" key="1">
    <source>
        <dbReference type="SAM" id="MobiDB-lite"/>
    </source>
</evidence>
<dbReference type="AlphaFoldDB" id="A0A4Y2WAH0"/>
<feature type="compositionally biased region" description="Basic and acidic residues" evidence="1">
    <location>
        <begin position="102"/>
        <end position="111"/>
    </location>
</feature>
<evidence type="ECO:0000313" key="3">
    <source>
        <dbReference type="Proteomes" id="UP000499080"/>
    </source>
</evidence>
<name>A0A4Y2WAH0_ARAVE</name>
<accession>A0A4Y2WAH0</accession>